<dbReference type="Gene3D" id="3.30.70.20">
    <property type="match status" value="1"/>
</dbReference>
<dbReference type="Gene3D" id="3.10.20.740">
    <property type="match status" value="1"/>
</dbReference>
<dbReference type="SUPFAM" id="SSF54292">
    <property type="entry name" value="2Fe-2S ferredoxin-like"/>
    <property type="match status" value="1"/>
</dbReference>
<comment type="cofactor">
    <cofactor evidence="11">
        <name>[2Fe-2S] cluster</name>
        <dbReference type="ChEBI" id="CHEBI:190135"/>
    </cofactor>
</comment>
<comment type="cofactor">
    <cofactor evidence="1">
        <name>[4Fe-4S] cluster</name>
        <dbReference type="ChEBI" id="CHEBI:49883"/>
    </cofactor>
</comment>
<sequence>MLKVEINGQQFEAEPGSTIIEVADSAGIYIPRFCYHEKLSVAANCRMCLVEVEKAPKPLPACATPVTDGMVVQTLSEIAKQAQEDTMEFLLINHPLDCPICDQGGECPLQDQAIGFGGSSSVFKEVKRSVDNVDLGPLITTEMTRCIHCTRCVRFGEEVAGVMELGAIGRGEDMKISTFLGTSMDSEVSGNVIDLCPVGALTSKPYRFTARTWELNGHKGISPHDCLGSNLEIQEIGGVVKRVLPRDNEAVNECWLSDRDRYSYESVNCNDRLTMPLVRRGENYQEIEWAEALDLVSSELGQIKETWSGEQIGAMVSPTSSLEEFFLLQKILRALGSSNVDHRLRQQDFRDDLAAPVCPGTEMPISKFQELDGVLIVGSNIRKELPLISLRLRRLAQQGGEIAVLNPMSFNHNFTTSQEVIVKPSMMAIVFASIARKVATATGKADLLPRRLVELATRHEFGTDVDAIADCLTGDDSDVLILLGQIAMNHPDASMLRQIASWMGENCGIRIALLPDANGVAGWVAGCVPHRLPGGRSNASPGLNSKKMIDERLKAYVLYGVEVSNDYADPVALDTALNEAEFVVSFSTFRSAVPMQADVVFPLAAFTEIDAGYINCEGVTQFASAAVKPMGQSRPGWKILRVLGNFLKLDGFDHVTSKDIITELEEVYDLSEPISVRYKPDLQAINHVFAQSAELKNGKQLDRIIDVPVYSVDPTVRRATALQSTKDADTVALLACVEELEEMGFKPGGRLAVHSKAGKVMLPVQPDDRVPRGAVYVPTGLSETSVLGSFPVVVVQVME</sequence>
<dbReference type="InterPro" id="IPR010228">
    <property type="entry name" value="NADH_UbQ_OxRdtase_Gsu"/>
</dbReference>
<dbReference type="SUPFAM" id="SSF53706">
    <property type="entry name" value="Formate dehydrogenase/DMSO reductase, domains 1-3"/>
    <property type="match status" value="1"/>
</dbReference>
<dbReference type="InterPro" id="IPR000283">
    <property type="entry name" value="NADH_UbQ_OxRdtase_75kDa_su_CS"/>
</dbReference>
<accession>A0A381PXF3</accession>
<evidence type="ECO:0000256" key="8">
    <source>
        <dbReference type="ARBA" id="ARBA00023004"/>
    </source>
</evidence>
<evidence type="ECO:0000256" key="10">
    <source>
        <dbReference type="ARBA" id="ARBA00023027"/>
    </source>
</evidence>
<dbReference type="PANTHER" id="PTHR43105:SF13">
    <property type="entry name" value="NADH-UBIQUINONE OXIDOREDUCTASE 75 KDA SUBUNIT, MITOCHONDRIAL"/>
    <property type="match status" value="1"/>
</dbReference>
<dbReference type="GO" id="GO:0048038">
    <property type="term" value="F:quinone binding"/>
    <property type="evidence" value="ECO:0007669"/>
    <property type="project" value="UniProtKB-KW"/>
</dbReference>
<dbReference type="Pfam" id="PF13510">
    <property type="entry name" value="Fer2_4"/>
    <property type="match status" value="1"/>
</dbReference>
<dbReference type="InterPro" id="IPR006656">
    <property type="entry name" value="Mopterin_OxRdtase"/>
</dbReference>
<evidence type="ECO:0000256" key="11">
    <source>
        <dbReference type="ARBA" id="ARBA00034078"/>
    </source>
</evidence>
<dbReference type="SMART" id="SM00929">
    <property type="entry name" value="NADH-G_4Fe-4S_3"/>
    <property type="match status" value="1"/>
</dbReference>
<dbReference type="InterPro" id="IPR036010">
    <property type="entry name" value="2Fe-2S_ferredoxin-like_sf"/>
</dbReference>
<dbReference type="GO" id="GO:0051537">
    <property type="term" value="F:2 iron, 2 sulfur cluster binding"/>
    <property type="evidence" value="ECO:0007669"/>
    <property type="project" value="UniProtKB-KW"/>
</dbReference>
<gene>
    <name evidence="15" type="ORF">METZ01_LOCUS24168</name>
</gene>
<keyword evidence="6" id="KW-0479">Metal-binding</keyword>
<dbReference type="Pfam" id="PF22117">
    <property type="entry name" value="Fer4_Nqo3"/>
    <property type="match status" value="1"/>
</dbReference>
<dbReference type="InterPro" id="IPR054351">
    <property type="entry name" value="NADH_UbQ_OxRdtase_ferredoxin"/>
</dbReference>
<dbReference type="InterPro" id="IPR009010">
    <property type="entry name" value="Asp_de-COase-like_dom_sf"/>
</dbReference>
<dbReference type="PROSITE" id="PS00641">
    <property type="entry name" value="COMPLEX1_75K_1"/>
    <property type="match status" value="1"/>
</dbReference>
<evidence type="ECO:0000256" key="7">
    <source>
        <dbReference type="ARBA" id="ARBA00022967"/>
    </source>
</evidence>
<dbReference type="FunFam" id="3.10.20.740:FF:000001">
    <property type="entry name" value="NADH-quinone oxidoreductase subunit G"/>
    <property type="match status" value="1"/>
</dbReference>
<evidence type="ECO:0000256" key="5">
    <source>
        <dbReference type="ARBA" id="ARBA00022719"/>
    </source>
</evidence>
<dbReference type="GO" id="GO:0008137">
    <property type="term" value="F:NADH dehydrogenase (ubiquinone) activity"/>
    <property type="evidence" value="ECO:0007669"/>
    <property type="project" value="InterPro"/>
</dbReference>
<evidence type="ECO:0000256" key="1">
    <source>
        <dbReference type="ARBA" id="ARBA00001966"/>
    </source>
</evidence>
<keyword evidence="9" id="KW-0411">Iron-sulfur</keyword>
<keyword evidence="8" id="KW-0408">Iron</keyword>
<reference evidence="15" key="1">
    <citation type="submission" date="2018-05" db="EMBL/GenBank/DDBJ databases">
        <authorList>
            <person name="Lanie J.A."/>
            <person name="Ng W.-L."/>
            <person name="Kazmierczak K.M."/>
            <person name="Andrzejewski T.M."/>
            <person name="Davidsen T.M."/>
            <person name="Wayne K.J."/>
            <person name="Tettelin H."/>
            <person name="Glass J.I."/>
            <person name="Rusch D."/>
            <person name="Podicherti R."/>
            <person name="Tsui H.-C.T."/>
            <person name="Winkler M.E."/>
        </authorList>
    </citation>
    <scope>NUCLEOTIDE SEQUENCE</scope>
</reference>
<dbReference type="InterPro" id="IPR019574">
    <property type="entry name" value="NADH_UbQ_OxRdtase_Gsu_4Fe4S-bd"/>
</dbReference>
<dbReference type="PROSITE" id="PS51085">
    <property type="entry name" value="2FE2S_FER_2"/>
    <property type="match status" value="1"/>
</dbReference>
<evidence type="ECO:0000259" key="12">
    <source>
        <dbReference type="PROSITE" id="PS51085"/>
    </source>
</evidence>
<dbReference type="InterPro" id="IPR001041">
    <property type="entry name" value="2Fe-2S_ferredoxin-type"/>
</dbReference>
<evidence type="ECO:0000256" key="3">
    <source>
        <dbReference type="ARBA" id="ARBA00022485"/>
    </source>
</evidence>
<feature type="domain" description="4Fe-4S His(Cys)3-ligated-type" evidence="14">
    <location>
        <begin position="78"/>
        <end position="117"/>
    </location>
</feature>
<dbReference type="InterPro" id="IPR050123">
    <property type="entry name" value="Prok_molybdopt-oxidoreductase"/>
</dbReference>
<keyword evidence="3" id="KW-0004">4Fe-4S</keyword>
<dbReference type="CDD" id="cd00207">
    <property type="entry name" value="fer2"/>
    <property type="match status" value="1"/>
</dbReference>
<dbReference type="PROSITE" id="PS51669">
    <property type="entry name" value="4FE4S_MOW_BIS_MGD"/>
    <property type="match status" value="1"/>
</dbReference>
<dbReference type="Pfam" id="PF22151">
    <property type="entry name" value="Fer4_NDSU1"/>
    <property type="match status" value="1"/>
</dbReference>
<evidence type="ECO:0000313" key="15">
    <source>
        <dbReference type="EMBL" id="SUZ71314.1"/>
    </source>
</evidence>
<dbReference type="Gene3D" id="3.40.228.10">
    <property type="entry name" value="Dimethylsulfoxide Reductase, domain 2"/>
    <property type="match status" value="1"/>
</dbReference>
<dbReference type="FunFam" id="3.30.70.20:FF:000002">
    <property type="entry name" value="NADH-ubiquinone oxidoreductase 75 kDa subunit"/>
    <property type="match status" value="1"/>
</dbReference>
<evidence type="ECO:0000259" key="14">
    <source>
        <dbReference type="PROSITE" id="PS51839"/>
    </source>
</evidence>
<dbReference type="PROSITE" id="PS00643">
    <property type="entry name" value="COMPLEX1_75K_3"/>
    <property type="match status" value="1"/>
</dbReference>
<dbReference type="GO" id="GO:0046872">
    <property type="term" value="F:metal ion binding"/>
    <property type="evidence" value="ECO:0007669"/>
    <property type="project" value="UniProtKB-KW"/>
</dbReference>
<dbReference type="GO" id="GO:0016020">
    <property type="term" value="C:membrane"/>
    <property type="evidence" value="ECO:0007669"/>
    <property type="project" value="InterPro"/>
</dbReference>
<keyword evidence="10" id="KW-0520">NAD</keyword>
<dbReference type="Pfam" id="PF00384">
    <property type="entry name" value="Molybdopterin"/>
    <property type="match status" value="1"/>
</dbReference>
<name>A0A381PXF3_9ZZZZ</name>
<dbReference type="AlphaFoldDB" id="A0A381PXF3"/>
<protein>
    <recommendedName>
        <fullName evidence="16">NADH-quinone oxidoreductase</fullName>
    </recommendedName>
</protein>
<dbReference type="PROSITE" id="PS51839">
    <property type="entry name" value="4FE4S_HC3"/>
    <property type="match status" value="1"/>
</dbReference>
<dbReference type="GO" id="GO:0016651">
    <property type="term" value="F:oxidoreductase activity, acting on NAD(P)H"/>
    <property type="evidence" value="ECO:0007669"/>
    <property type="project" value="InterPro"/>
</dbReference>
<evidence type="ECO:0000256" key="2">
    <source>
        <dbReference type="ARBA" id="ARBA00005404"/>
    </source>
</evidence>
<dbReference type="PANTHER" id="PTHR43105">
    <property type="entry name" value="RESPIRATORY NITRATE REDUCTASE"/>
    <property type="match status" value="1"/>
</dbReference>
<proteinExistence type="inferred from homology"/>
<feature type="domain" description="4Fe-4S Mo/W bis-MGD-type" evidence="13">
    <location>
        <begin position="215"/>
        <end position="271"/>
    </location>
</feature>
<dbReference type="NCBIfam" id="TIGR01973">
    <property type="entry name" value="NuoG"/>
    <property type="match status" value="1"/>
</dbReference>
<dbReference type="InterPro" id="IPR006963">
    <property type="entry name" value="Mopterin_OxRdtase_4Fe-4S_dom"/>
</dbReference>
<keyword evidence="5" id="KW-0874">Quinone</keyword>
<dbReference type="PROSITE" id="PS00642">
    <property type="entry name" value="COMPLEX1_75K_2"/>
    <property type="match status" value="1"/>
</dbReference>
<evidence type="ECO:0000259" key="13">
    <source>
        <dbReference type="PROSITE" id="PS51669"/>
    </source>
</evidence>
<organism evidence="15">
    <name type="scientific">marine metagenome</name>
    <dbReference type="NCBI Taxonomy" id="408172"/>
    <lineage>
        <taxon>unclassified sequences</taxon>
        <taxon>metagenomes</taxon>
        <taxon>ecological metagenomes</taxon>
    </lineage>
</organism>
<dbReference type="GO" id="GO:0051539">
    <property type="term" value="F:4 iron, 4 sulfur cluster binding"/>
    <property type="evidence" value="ECO:0007669"/>
    <property type="project" value="UniProtKB-KW"/>
</dbReference>
<dbReference type="Gene3D" id="3.40.50.740">
    <property type="match status" value="2"/>
</dbReference>
<evidence type="ECO:0000256" key="6">
    <source>
        <dbReference type="ARBA" id="ARBA00022723"/>
    </source>
</evidence>
<dbReference type="SUPFAM" id="SSF50692">
    <property type="entry name" value="ADC-like"/>
    <property type="match status" value="1"/>
</dbReference>
<evidence type="ECO:0008006" key="16">
    <source>
        <dbReference type="Google" id="ProtNLM"/>
    </source>
</evidence>
<keyword evidence="7" id="KW-1278">Translocase</keyword>
<dbReference type="GO" id="GO:0042773">
    <property type="term" value="P:ATP synthesis coupled electron transport"/>
    <property type="evidence" value="ECO:0007669"/>
    <property type="project" value="InterPro"/>
</dbReference>
<dbReference type="SUPFAM" id="SSF54862">
    <property type="entry name" value="4Fe-4S ferredoxins"/>
    <property type="match status" value="1"/>
</dbReference>
<dbReference type="EMBL" id="UINC01001117">
    <property type="protein sequence ID" value="SUZ71314.1"/>
    <property type="molecule type" value="Genomic_DNA"/>
</dbReference>
<comment type="similarity">
    <text evidence="2">Belongs to the complex I 75 kDa subunit family.</text>
</comment>
<keyword evidence="4" id="KW-0001">2Fe-2S</keyword>
<feature type="domain" description="2Fe-2S ferredoxin-type" evidence="12">
    <location>
        <begin position="1"/>
        <end position="78"/>
    </location>
</feature>
<evidence type="ECO:0000256" key="9">
    <source>
        <dbReference type="ARBA" id="ARBA00023014"/>
    </source>
</evidence>
<dbReference type="Pfam" id="PF10588">
    <property type="entry name" value="NADH-G_4Fe-4S_3"/>
    <property type="match status" value="1"/>
</dbReference>
<evidence type="ECO:0000256" key="4">
    <source>
        <dbReference type="ARBA" id="ARBA00022714"/>
    </source>
</evidence>